<reference evidence="2 3" key="1">
    <citation type="submission" date="2020-06" db="EMBL/GenBank/DDBJ databases">
        <title>Genome mining for natural products.</title>
        <authorList>
            <person name="Zhang B."/>
            <person name="Shi J."/>
            <person name="Ge H."/>
        </authorList>
    </citation>
    <scope>NUCLEOTIDE SEQUENCE [LARGE SCALE GENOMIC DNA]</scope>
    <source>
        <strain evidence="2 3">NA00687</strain>
    </source>
</reference>
<dbReference type="Gene3D" id="3.40.50.1820">
    <property type="entry name" value="alpha/beta hydrolase"/>
    <property type="match status" value="1"/>
</dbReference>
<dbReference type="EMBL" id="CP054929">
    <property type="protein sequence ID" value="QKW53201.1"/>
    <property type="molecule type" value="Genomic_DNA"/>
</dbReference>
<proteinExistence type="predicted"/>
<dbReference type="Proteomes" id="UP000509303">
    <property type="component" value="Chromosome"/>
</dbReference>
<dbReference type="InterPro" id="IPR050471">
    <property type="entry name" value="AB_hydrolase"/>
</dbReference>
<evidence type="ECO:0000313" key="3">
    <source>
        <dbReference type="Proteomes" id="UP000509303"/>
    </source>
</evidence>
<gene>
    <name evidence="2" type="ORF">HUT08_30800</name>
</gene>
<keyword evidence="2" id="KW-0378">Hydrolase</keyword>
<accession>A0A7H8NFI7</accession>
<feature type="domain" description="AB hydrolase-1" evidence="1">
    <location>
        <begin position="21"/>
        <end position="251"/>
    </location>
</feature>
<sequence>MPNFASYDGVTLHYSVLGDGPPLVCLPGGPGGDGRGLGDLGGLARERTLLRLDGRAGGRSAIPPDGAHCGFAAQARDVLAFADTLGLDRVDVLAHSAGTLIAQEFALRHPTRVGRLVLVTPAGRLAREPDEAELGALRAELGERADTAAAMAAGAAPGAYGAWSAAARAHHAAGAAYRVPPPWLRTRFYADMADESTRVARLGALRAPLLAVAGVRDGIAGTAPARLLVACCPTARLALLPGCGHWPWVDDPTAFRAVASAFLTAPAAV</sequence>
<dbReference type="PANTHER" id="PTHR43433:SF10">
    <property type="entry name" value="AB HYDROLASE-1 DOMAIN-CONTAINING PROTEIN"/>
    <property type="match status" value="1"/>
</dbReference>
<dbReference type="RefSeq" id="WP_176164910.1">
    <property type="nucleotide sequence ID" value="NZ_CP054929.1"/>
</dbReference>
<dbReference type="PANTHER" id="PTHR43433">
    <property type="entry name" value="HYDROLASE, ALPHA/BETA FOLD FAMILY PROTEIN"/>
    <property type="match status" value="1"/>
</dbReference>
<dbReference type="InterPro" id="IPR000073">
    <property type="entry name" value="AB_hydrolase_1"/>
</dbReference>
<evidence type="ECO:0000259" key="1">
    <source>
        <dbReference type="Pfam" id="PF00561"/>
    </source>
</evidence>
<name>A0A7H8NFI7_9ACTN</name>
<dbReference type="Pfam" id="PF00561">
    <property type="entry name" value="Abhydrolase_1"/>
    <property type="match status" value="1"/>
</dbReference>
<evidence type="ECO:0000313" key="2">
    <source>
        <dbReference type="EMBL" id="QKW53201.1"/>
    </source>
</evidence>
<dbReference type="GO" id="GO:0016787">
    <property type="term" value="F:hydrolase activity"/>
    <property type="evidence" value="ECO:0007669"/>
    <property type="project" value="UniProtKB-KW"/>
</dbReference>
<dbReference type="InterPro" id="IPR029058">
    <property type="entry name" value="AB_hydrolase_fold"/>
</dbReference>
<keyword evidence="3" id="KW-1185">Reference proteome</keyword>
<organism evidence="2 3">
    <name type="scientific">Streptomyces buecherae</name>
    <dbReference type="NCBI Taxonomy" id="2763006"/>
    <lineage>
        <taxon>Bacteria</taxon>
        <taxon>Bacillati</taxon>
        <taxon>Actinomycetota</taxon>
        <taxon>Actinomycetes</taxon>
        <taxon>Kitasatosporales</taxon>
        <taxon>Streptomycetaceae</taxon>
        <taxon>Streptomyces</taxon>
    </lineage>
</organism>
<dbReference type="AlphaFoldDB" id="A0A7H8NFI7"/>
<protein>
    <submittedName>
        <fullName evidence="2">Alpha/beta hydrolase</fullName>
    </submittedName>
</protein>
<dbReference type="SUPFAM" id="SSF53474">
    <property type="entry name" value="alpha/beta-Hydrolases"/>
    <property type="match status" value="1"/>
</dbReference>